<evidence type="ECO:0000313" key="1">
    <source>
        <dbReference type="EMBL" id="OOV47372.1"/>
    </source>
</evidence>
<gene>
    <name evidence="1" type="ORF">B1J93_01325</name>
</gene>
<sequence>MNVSYIFTFLFVKHVLSTKCKVCMGTLMNECSLMRPNLHYRKNLISSFKNILETLNVSSTKNLHESAFENHL</sequence>
<protein>
    <submittedName>
        <fullName evidence="1">Uncharacterized protein</fullName>
    </submittedName>
</protein>
<comment type="caution">
    <text evidence="1">The sequence shown here is derived from an EMBL/GenBank/DDBJ whole genome shotgun (WGS) entry which is preliminary data.</text>
</comment>
<dbReference type="Proteomes" id="UP000191008">
    <property type="component" value="Unassembled WGS sequence"/>
</dbReference>
<organism evidence="1 2">
    <name type="scientific">Leptospira kirschneri serovar Pomona</name>
    <dbReference type="NCBI Taxonomy" id="561005"/>
    <lineage>
        <taxon>Bacteria</taxon>
        <taxon>Pseudomonadati</taxon>
        <taxon>Spirochaetota</taxon>
        <taxon>Spirochaetia</taxon>
        <taxon>Leptospirales</taxon>
        <taxon>Leptospiraceae</taxon>
        <taxon>Leptospira</taxon>
    </lineage>
</organism>
<dbReference type="AlphaFoldDB" id="A0A1T1E2V2"/>
<name>A0A1T1E2V2_9LEPT</name>
<reference evidence="1 2" key="1">
    <citation type="submission" date="2017-02" db="EMBL/GenBank/DDBJ databases">
        <title>Comparative genomic analysis of Brazilian Leptospira kirschneri strains of different serogroups.</title>
        <authorList>
            <person name="Moreno L.Z."/>
            <person name="Miraglia F."/>
            <person name="Kremer F.S."/>
            <person name="Eslabao M.R."/>
            <person name="Lilenbaum W."/>
            <person name="Dellagostin O.A."/>
            <person name="Moreno A.M."/>
        </authorList>
    </citation>
    <scope>NUCLEOTIDE SEQUENCE [LARGE SCALE GENOMIC DNA]</scope>
    <source>
        <strain evidence="1 2">M110/06</strain>
    </source>
</reference>
<evidence type="ECO:0000313" key="2">
    <source>
        <dbReference type="Proteomes" id="UP000191008"/>
    </source>
</evidence>
<proteinExistence type="predicted"/>
<dbReference type="EMBL" id="MVIT01000029">
    <property type="protein sequence ID" value="OOV47372.1"/>
    <property type="molecule type" value="Genomic_DNA"/>
</dbReference>
<accession>A0A1T1E2V2</accession>